<dbReference type="Pfam" id="PF10298">
    <property type="entry name" value="WhiA_N"/>
    <property type="match status" value="1"/>
</dbReference>
<dbReference type="GO" id="GO:0043937">
    <property type="term" value="P:regulation of sporulation"/>
    <property type="evidence" value="ECO:0007669"/>
    <property type="project" value="InterPro"/>
</dbReference>
<evidence type="ECO:0000256" key="3">
    <source>
        <dbReference type="ARBA" id="ARBA00023306"/>
    </source>
</evidence>
<dbReference type="EMBL" id="FQXI01000014">
    <property type="protein sequence ID" value="SHH58848.1"/>
    <property type="molecule type" value="Genomic_DNA"/>
</dbReference>
<dbReference type="SUPFAM" id="SSF55608">
    <property type="entry name" value="Homing endonucleases"/>
    <property type="match status" value="1"/>
</dbReference>
<dbReference type="STRING" id="1120995.SAMN02745245_01681"/>
<keyword evidence="3 4" id="KW-0131">Cell cycle</keyword>
<dbReference type="InterPro" id="IPR027434">
    <property type="entry name" value="Homing_endonucl"/>
</dbReference>
<dbReference type="OrthoDB" id="401278at2"/>
<evidence type="ECO:0000256" key="2">
    <source>
        <dbReference type="ARBA" id="ARBA00023125"/>
    </source>
</evidence>
<evidence type="ECO:0000259" key="6">
    <source>
        <dbReference type="Pfam" id="PF10298"/>
    </source>
</evidence>
<evidence type="ECO:0000256" key="4">
    <source>
        <dbReference type="HAMAP-Rule" id="MF_01420"/>
    </source>
</evidence>
<keyword evidence="9" id="KW-1185">Reference proteome</keyword>
<keyword evidence="2 4" id="KW-0238">DNA-binding</keyword>
<gene>
    <name evidence="4" type="primary">whiA</name>
    <name evidence="8" type="ORF">SAMN02745245_01681</name>
</gene>
<dbReference type="PANTHER" id="PTHR37307:SF1">
    <property type="entry name" value="CELL DIVISION PROTEIN WHIA-RELATED"/>
    <property type="match status" value="1"/>
</dbReference>
<feature type="domain" description="Sporulation transcription regulator WhiA N-terminal" evidence="6">
    <location>
        <begin position="20"/>
        <end position="105"/>
    </location>
</feature>
<name>A0A1M5U7E2_9FIRM</name>
<dbReference type="InterPro" id="IPR023054">
    <property type="entry name" value="Sporulation_regulator_WhiA_C"/>
</dbReference>
<dbReference type="PANTHER" id="PTHR37307">
    <property type="entry name" value="CELL DIVISION PROTEIN WHIA-RELATED"/>
    <property type="match status" value="1"/>
</dbReference>
<sequence length="312" mass="35299">MSFSSIVKNEVAKIKVDDVCDVISELCGLVPTCGSLKFNRLGITIYFNTENAAVARRIFTFLKGYYSEEVEVMVSKSKQLKKRNVYSIILKESGAVKALLYDIDFLKSENVFMLNYRPRGIIEDVSCKKAYIRGAFLGAGSITNPERSYHFEFVCEEVEHAEFLSEIINSFGLNSKIVMRKENYIVYLKEAEQIADLLTIIGATKALLEFENIRVVKSVNNQVNRLVNLETANMNKTIDASLSQIADIEFIDKTIGIDRLPRNLREVAEIRLKNDSISLKEIGDELNPPIGKSGVNHRLKKIKEIANKLRSE</sequence>
<evidence type="ECO:0000259" key="5">
    <source>
        <dbReference type="Pfam" id="PF02650"/>
    </source>
</evidence>
<dbReference type="HAMAP" id="MF_01420">
    <property type="entry name" value="HTH_type_WhiA"/>
    <property type="match status" value="1"/>
</dbReference>
<accession>A0A1M5U7E2</accession>
<protein>
    <recommendedName>
        <fullName evidence="4">Probable cell division protein WhiA</fullName>
    </recommendedName>
</protein>
<dbReference type="NCBIfam" id="TIGR00647">
    <property type="entry name" value="DNA_bind_WhiA"/>
    <property type="match status" value="1"/>
</dbReference>
<organism evidence="8 9">
    <name type="scientific">Anaerosphaera aminiphila DSM 21120</name>
    <dbReference type="NCBI Taxonomy" id="1120995"/>
    <lineage>
        <taxon>Bacteria</taxon>
        <taxon>Bacillati</taxon>
        <taxon>Bacillota</taxon>
        <taxon>Tissierellia</taxon>
        <taxon>Tissierellales</taxon>
        <taxon>Peptoniphilaceae</taxon>
        <taxon>Anaerosphaera</taxon>
    </lineage>
</organism>
<proteinExistence type="inferred from homology"/>
<reference evidence="9" key="1">
    <citation type="submission" date="2016-11" db="EMBL/GenBank/DDBJ databases">
        <authorList>
            <person name="Varghese N."/>
            <person name="Submissions S."/>
        </authorList>
    </citation>
    <scope>NUCLEOTIDE SEQUENCE [LARGE SCALE GENOMIC DNA]</scope>
    <source>
        <strain evidence="9">DSM 21120</strain>
    </source>
</reference>
<evidence type="ECO:0000313" key="8">
    <source>
        <dbReference type="EMBL" id="SHH58848.1"/>
    </source>
</evidence>
<dbReference type="GO" id="GO:0003677">
    <property type="term" value="F:DNA binding"/>
    <property type="evidence" value="ECO:0007669"/>
    <property type="project" value="UniProtKB-UniRule"/>
</dbReference>
<feature type="domain" description="Sporulation regulator WhiA C-terminal" evidence="5">
    <location>
        <begin position="223"/>
        <end position="306"/>
    </location>
</feature>
<dbReference type="InterPro" id="IPR018478">
    <property type="entry name" value="Sporu_reg_WhiA_N_dom"/>
</dbReference>
<dbReference type="Pfam" id="PF14527">
    <property type="entry name" value="LAGLIDADG_WhiA"/>
    <property type="match status" value="1"/>
</dbReference>
<dbReference type="RefSeq" id="WP_073185327.1">
    <property type="nucleotide sequence ID" value="NZ_FQXI01000014.1"/>
</dbReference>
<dbReference type="AlphaFoldDB" id="A0A1M5U7E2"/>
<keyword evidence="1 4" id="KW-0132">Cell division</keyword>
<dbReference type="GO" id="GO:0051301">
    <property type="term" value="P:cell division"/>
    <property type="evidence" value="ECO:0007669"/>
    <property type="project" value="UniProtKB-UniRule"/>
</dbReference>
<dbReference type="Pfam" id="PF02650">
    <property type="entry name" value="HTH_WhiA"/>
    <property type="match status" value="1"/>
</dbReference>
<evidence type="ECO:0000256" key="1">
    <source>
        <dbReference type="ARBA" id="ARBA00022618"/>
    </source>
</evidence>
<comment type="function">
    <text evidence="4">Involved in cell division and chromosome segregation.</text>
</comment>
<dbReference type="InterPro" id="IPR039518">
    <property type="entry name" value="WhiA_LAGLIDADG_dom"/>
</dbReference>
<feature type="domain" description="WhiA LAGLIDADG-like" evidence="7">
    <location>
        <begin position="129"/>
        <end position="219"/>
    </location>
</feature>
<evidence type="ECO:0000313" key="9">
    <source>
        <dbReference type="Proteomes" id="UP000184032"/>
    </source>
</evidence>
<dbReference type="Gene3D" id="3.10.28.10">
    <property type="entry name" value="Homing endonucleases"/>
    <property type="match status" value="1"/>
</dbReference>
<dbReference type="InterPro" id="IPR003802">
    <property type="entry name" value="Sporulation_regulator_WhiA"/>
</dbReference>
<evidence type="ECO:0000259" key="7">
    <source>
        <dbReference type="Pfam" id="PF14527"/>
    </source>
</evidence>
<comment type="similarity">
    <text evidence="4">Belongs to the WhiA family.</text>
</comment>
<dbReference type="Proteomes" id="UP000184032">
    <property type="component" value="Unassembled WGS sequence"/>
</dbReference>